<keyword evidence="2" id="KW-0547">Nucleotide-binding</keyword>
<evidence type="ECO:0000259" key="7">
    <source>
        <dbReference type="PROSITE" id="PS51722"/>
    </source>
</evidence>
<feature type="transmembrane region" description="Helical" evidence="6">
    <location>
        <begin position="1759"/>
        <end position="1781"/>
    </location>
</feature>
<feature type="compositionally biased region" description="Low complexity" evidence="5">
    <location>
        <begin position="1619"/>
        <end position="1634"/>
    </location>
</feature>
<dbReference type="Gene3D" id="3.40.50.300">
    <property type="entry name" value="P-loop containing nucleotide triphosphate hydrolases"/>
    <property type="match status" value="1"/>
</dbReference>
<evidence type="ECO:0000313" key="9">
    <source>
        <dbReference type="Proteomes" id="UP000007796"/>
    </source>
</evidence>
<evidence type="ECO:0000313" key="8">
    <source>
        <dbReference type="EMBL" id="EFW99856.1"/>
    </source>
</evidence>
<feature type="compositionally biased region" description="Basic and acidic residues" evidence="5">
    <location>
        <begin position="1272"/>
        <end position="1286"/>
    </location>
</feature>
<dbReference type="InterPro" id="IPR036770">
    <property type="entry name" value="Ankyrin_rpt-contain_sf"/>
</dbReference>
<dbReference type="GO" id="GO:0016020">
    <property type="term" value="C:membrane"/>
    <property type="evidence" value="ECO:0007669"/>
    <property type="project" value="InterPro"/>
</dbReference>
<evidence type="ECO:0000256" key="4">
    <source>
        <dbReference type="PROSITE-ProRule" id="PRU00023"/>
    </source>
</evidence>
<dbReference type="InterPro" id="IPR004161">
    <property type="entry name" value="EFTu-like_2"/>
</dbReference>
<dbReference type="PROSITE" id="PS50297">
    <property type="entry name" value="ANK_REP_REGION"/>
    <property type="match status" value="4"/>
</dbReference>
<feature type="compositionally biased region" description="Low complexity" evidence="5">
    <location>
        <begin position="47"/>
        <end position="56"/>
    </location>
</feature>
<feature type="compositionally biased region" description="Polar residues" evidence="5">
    <location>
        <begin position="1226"/>
        <end position="1239"/>
    </location>
</feature>
<dbReference type="InterPro" id="IPR035531">
    <property type="entry name" value="GTPBP1-like"/>
</dbReference>
<dbReference type="GeneID" id="25974651"/>
<feature type="repeat" description="ANK" evidence="4">
    <location>
        <begin position="1008"/>
        <end position="1040"/>
    </location>
</feature>
<evidence type="ECO:0000256" key="1">
    <source>
        <dbReference type="ARBA" id="ARBA00007249"/>
    </source>
</evidence>
<dbReference type="eggNOG" id="KOG4177">
    <property type="taxonomic scope" value="Eukaryota"/>
</dbReference>
<keyword evidence="6" id="KW-0812">Transmembrane</keyword>
<dbReference type="Proteomes" id="UP000007796">
    <property type="component" value="Unassembled WGS sequence"/>
</dbReference>
<dbReference type="eggNOG" id="KOG0463">
    <property type="taxonomic scope" value="Eukaryota"/>
</dbReference>
<feature type="repeat" description="ANK" evidence="4">
    <location>
        <begin position="1041"/>
        <end position="1062"/>
    </location>
</feature>
<feature type="compositionally biased region" description="Basic and acidic residues" evidence="5">
    <location>
        <begin position="891"/>
        <end position="913"/>
    </location>
</feature>
<dbReference type="FunFam" id="3.40.50.300:FF:000091">
    <property type="entry name" value="Probable GTP-binding protein 1"/>
    <property type="match status" value="1"/>
</dbReference>
<feature type="region of interest" description="Disordered" evidence="5">
    <location>
        <begin position="1226"/>
        <end position="1306"/>
    </location>
</feature>
<dbReference type="InterPro" id="IPR009000">
    <property type="entry name" value="Transl_B-barrel_sf"/>
</dbReference>
<feature type="repeat" description="ANK" evidence="4">
    <location>
        <begin position="975"/>
        <end position="1007"/>
    </location>
</feature>
<evidence type="ECO:0000256" key="2">
    <source>
        <dbReference type="ARBA" id="ARBA00022741"/>
    </source>
</evidence>
<dbReference type="SUPFAM" id="SSF48403">
    <property type="entry name" value="Ankyrin repeat"/>
    <property type="match status" value="2"/>
</dbReference>
<dbReference type="FunFam" id="2.40.30.10:FF:000014">
    <property type="entry name" value="Probable GTP-binding protein 1"/>
    <property type="match status" value="1"/>
</dbReference>
<reference evidence="8 9" key="1">
    <citation type="journal article" date="2011" name="Proc. Natl. Acad. Sci. U.S.A.">
        <title>Genome and transcriptome analyses of the mountain pine beetle-fungal symbiont Grosmannia clavigera, a lodgepole pine pathogen.</title>
        <authorList>
            <person name="DiGuistini S."/>
            <person name="Wang Y."/>
            <person name="Liao N.Y."/>
            <person name="Taylor G."/>
            <person name="Tanguay P."/>
            <person name="Feau N."/>
            <person name="Henrissat B."/>
            <person name="Chan S.K."/>
            <person name="Hesse-Orce U."/>
            <person name="Alamouti S.M."/>
            <person name="Tsui C.K.M."/>
            <person name="Docking R.T."/>
            <person name="Levasseur A."/>
            <person name="Haridas S."/>
            <person name="Robertson G."/>
            <person name="Birol I."/>
            <person name="Holt R.A."/>
            <person name="Marra M.A."/>
            <person name="Hamelin R.C."/>
            <person name="Hirst M."/>
            <person name="Jones S.J.M."/>
            <person name="Bohlmann J."/>
            <person name="Breuil C."/>
        </authorList>
    </citation>
    <scope>NUCLEOTIDE SEQUENCE [LARGE SCALE GENOMIC DNA]</scope>
    <source>
        <strain evidence="9">kw1407 / UAMH 11150</strain>
    </source>
</reference>
<dbReference type="STRING" id="655863.F0XR19"/>
<dbReference type="PANTHER" id="PTHR43721:SF9">
    <property type="entry name" value="GTP-BINDING PROTEIN 1"/>
    <property type="match status" value="1"/>
</dbReference>
<feature type="region of interest" description="Disordered" evidence="5">
    <location>
        <begin position="888"/>
        <end position="913"/>
    </location>
</feature>
<dbReference type="PROSITE" id="PS51722">
    <property type="entry name" value="G_TR_2"/>
    <property type="match status" value="1"/>
</dbReference>
<keyword evidence="6" id="KW-1133">Transmembrane helix</keyword>
<dbReference type="GO" id="GO:0005525">
    <property type="term" value="F:GTP binding"/>
    <property type="evidence" value="ECO:0007669"/>
    <property type="project" value="UniProtKB-KW"/>
</dbReference>
<proteinExistence type="inferred from homology"/>
<dbReference type="Pfam" id="PF03144">
    <property type="entry name" value="GTP_EFTU_D2"/>
    <property type="match status" value="1"/>
</dbReference>
<dbReference type="Gene3D" id="2.40.30.10">
    <property type="entry name" value="Translation factors"/>
    <property type="match status" value="1"/>
</dbReference>
<dbReference type="HOGENOM" id="CLU_235190_0_0_1"/>
<dbReference type="GO" id="GO:0003924">
    <property type="term" value="F:GTPase activity"/>
    <property type="evidence" value="ECO:0007669"/>
    <property type="project" value="InterPro"/>
</dbReference>
<comment type="similarity">
    <text evidence="1">Belongs to the TRAFAC class translation factor GTPase superfamily. Classic translation factor GTPase family. EF-Tu/EF-1A subfamily.</text>
</comment>
<dbReference type="CDD" id="cd04165">
    <property type="entry name" value="GTPBP1_like"/>
    <property type="match status" value="1"/>
</dbReference>
<keyword evidence="6" id="KW-0472">Membrane</keyword>
<dbReference type="OrthoDB" id="248233at2759"/>
<dbReference type="SUPFAM" id="SSF50447">
    <property type="entry name" value="Translation proteins"/>
    <property type="match status" value="1"/>
</dbReference>
<dbReference type="PROSITE" id="PS50088">
    <property type="entry name" value="ANK_REPEAT"/>
    <property type="match status" value="4"/>
</dbReference>
<evidence type="ECO:0000256" key="3">
    <source>
        <dbReference type="ARBA" id="ARBA00023134"/>
    </source>
</evidence>
<feature type="repeat" description="ANK" evidence="4">
    <location>
        <begin position="794"/>
        <end position="826"/>
    </location>
</feature>
<dbReference type="InParanoid" id="F0XR19"/>
<evidence type="ECO:0000256" key="6">
    <source>
        <dbReference type="SAM" id="Phobius"/>
    </source>
</evidence>
<organism evidence="9">
    <name type="scientific">Grosmannia clavigera (strain kw1407 / UAMH 11150)</name>
    <name type="common">Blue stain fungus</name>
    <name type="synonym">Graphiocladiella clavigera</name>
    <dbReference type="NCBI Taxonomy" id="655863"/>
    <lineage>
        <taxon>Eukaryota</taxon>
        <taxon>Fungi</taxon>
        <taxon>Dikarya</taxon>
        <taxon>Ascomycota</taxon>
        <taxon>Pezizomycotina</taxon>
        <taxon>Sordariomycetes</taxon>
        <taxon>Sordariomycetidae</taxon>
        <taxon>Ophiostomatales</taxon>
        <taxon>Ophiostomataceae</taxon>
        <taxon>Leptographium</taxon>
    </lineage>
</organism>
<dbReference type="Gene3D" id="1.20.58.340">
    <property type="entry name" value="Magnesium transport protein CorA, transmembrane region"/>
    <property type="match status" value="1"/>
</dbReference>
<feature type="compositionally biased region" description="Basic and acidic residues" evidence="5">
    <location>
        <begin position="1911"/>
        <end position="1922"/>
    </location>
</feature>
<keyword evidence="3" id="KW-0342">GTP-binding</keyword>
<dbReference type="GO" id="GO:0003746">
    <property type="term" value="F:translation elongation factor activity"/>
    <property type="evidence" value="ECO:0007669"/>
    <property type="project" value="TreeGrafter"/>
</dbReference>
<dbReference type="GO" id="GO:0046873">
    <property type="term" value="F:metal ion transmembrane transporter activity"/>
    <property type="evidence" value="ECO:0007669"/>
    <property type="project" value="InterPro"/>
</dbReference>
<dbReference type="InterPro" id="IPR050055">
    <property type="entry name" value="EF-Tu_GTPase"/>
</dbReference>
<dbReference type="CDD" id="cd03708">
    <property type="entry name" value="GTPBP_III"/>
    <property type="match status" value="1"/>
</dbReference>
<dbReference type="PANTHER" id="PTHR43721">
    <property type="entry name" value="ELONGATION FACTOR TU-RELATED"/>
    <property type="match status" value="1"/>
</dbReference>
<dbReference type="InterPro" id="IPR000795">
    <property type="entry name" value="T_Tr_GTP-bd_dom"/>
</dbReference>
<feature type="region of interest" description="Disordered" evidence="5">
    <location>
        <begin position="43"/>
        <end position="64"/>
    </location>
</feature>
<name>F0XR19_GROCL</name>
<dbReference type="InterPro" id="IPR009001">
    <property type="entry name" value="Transl_elong_EF1A/Init_IF2_C"/>
</dbReference>
<dbReference type="SUPFAM" id="SSF50465">
    <property type="entry name" value="EF-Tu/eEF-1alpha/eIF2-gamma C-terminal domain"/>
    <property type="match status" value="1"/>
</dbReference>
<dbReference type="InterPro" id="IPR027417">
    <property type="entry name" value="P-loop_NTPase"/>
</dbReference>
<dbReference type="SUPFAM" id="SSF52540">
    <property type="entry name" value="P-loop containing nucleoside triphosphate hydrolases"/>
    <property type="match status" value="1"/>
</dbReference>
<feature type="transmembrane region" description="Helical" evidence="6">
    <location>
        <begin position="1723"/>
        <end position="1747"/>
    </location>
</feature>
<feature type="region of interest" description="Disordered" evidence="5">
    <location>
        <begin position="1861"/>
        <end position="1931"/>
    </location>
</feature>
<dbReference type="RefSeq" id="XP_014169271.1">
    <property type="nucleotide sequence ID" value="XM_014313796.1"/>
</dbReference>
<gene>
    <name evidence="8" type="ORF">CMQ_174</name>
</gene>
<dbReference type="InterPro" id="IPR002110">
    <property type="entry name" value="Ankyrin_rpt"/>
</dbReference>
<dbReference type="CDD" id="cd03694">
    <property type="entry name" value="GTPBP_II"/>
    <property type="match status" value="1"/>
</dbReference>
<feature type="region of interest" description="Disordered" evidence="5">
    <location>
        <begin position="1616"/>
        <end position="1644"/>
    </location>
</feature>
<dbReference type="EMBL" id="GL629807">
    <property type="protein sequence ID" value="EFW99856.1"/>
    <property type="molecule type" value="Genomic_DNA"/>
</dbReference>
<feature type="region of interest" description="Disordered" evidence="5">
    <location>
        <begin position="662"/>
        <end position="688"/>
    </location>
</feature>
<protein>
    <submittedName>
        <fullName evidence="8">GTP-binding protein</fullName>
    </submittedName>
</protein>
<keyword evidence="9" id="KW-1185">Reference proteome</keyword>
<sequence length="1931" mass="211116">MSKRPALPRSERIKAERALGVFSDHIAQKQEILQQQRRRAAPAVGYAASSSTASTAGTRDTDLTSVSDYTDATSIADNAERKSPAATVVPDSTLADLDAILDRLDLDDAAPQMPMRQLLLDEGDGDGGDDGNPNFGSLSALLARRLDEGHGEFMFDLGLESSGDTLGLMRAQWDKALARVERAADGMGAECEVLLTQNVGGAVEVDDGGEDANAKKATGDCTGKLMIRRRPQGAENVIEVRIAVVGNVDAGKSSLLGVLVSGDLDDGRGRARVNLFRHKHEFETGRTSSVGMEILGFDARGAVVTSGTPGRQLSWGEIGRRSAKVVAFSDLAGHAQYLKTTMFGMLSGAPDYCLLMVAANNGLVGMSREHLGIALALNVPVLVIVTKIDICPPQVLTETLKQITQVLRSPGARKVPVLIRSRADCVGTAAQMVSPRICPVFQVSNVTGAQLDLVRLFLHMLPRQDRPYDAEAALELAVNDVYSVPFVGTVVSGIIKAGLVHVGDAVWIGPDANGGYAATTVRSIERRRISVMAASAGQSASLALRKTRRKDVRKGQVVLSRTDEPQPKAYWEFVAEVLILSHTTTIKLGYQATLHVGPVAQTCSIIAMDQPLLRMGERAQVAFRFIQRPEYLTPGERLLFREGLTKGLGIITAVGYDREQPLGGGDGARDVGDQAPMTSISSGGSDRRQRQLVVAAAQANESRVREILAEDAHWASPADRDALRQALQKVAPRGSVSVARLLLDAGAETEPSQTSSSSSETAALFKAAEAGHVALVAELLARSANVNVVVRTRANQTALFPACARGHVDLVRLLLDHDADVQWRDREHRTPLLFWAAEKQQPATTMAILRLLVDHGGADIHAQDLTGRTALLWAAANGNEQLVRGLLGEETDPKNELRADENEKRAASVEPRQRPRISISIDPRSRTTSPIHHTHHSHLSYLSHLSHHSHTQRAIPSHHPYSNPAEDLVKAVNYRGRSALHLAAEANFVGIVRLLLDYGADPNAASDGGWTALHNAAQGGHEAVVQLLLEYKARVNAALSNGMTALHWAAFNGHEAVVRLLLAHEQIRIDIKDGFDRTPMLCAAEHHHRNIVQLLSPVHAAARLSPAARIACDQFTATVVDFGNFRDGKQHQVFKHSVFDVLYGWDDENNRPKVATQTSKIKYQPKFRWIHLPANNTLLSKWFIEGGSRDIEPFKALEKCFDQEHRGPLAHAHFMRTFCSRIPSMQTSSASMPTTNNGQPDEPLAMPGSTPLSPTALDQKAIDGGSGTLRSEQTKKKGKGELIAERHGKRAKRTNGPPGNPPGTKALKARGSTIWETSKIPSANGIIMPYLHFETDESRLAMSNTIDHVRQGWEPPMGSSRDEMLVKGYLQNARPLHPRRTLDQFFYHGIDTSIRDVDQVVYRYFKRHGLEKKVFMVDQLWMWVLGKDLVVTCFPQRWDQPKRDPLNVVDGIIEDTNAKTRPPVQSVFDLAMLITNRCSGMFDRYRPADQEYQFLDMFESSIGLVTNTESELFRRFNKASAMSAEWLELHRRPRRQRRTGGDVGMAASLAPSLTPSDGSLDSTPVFPDALLDIGTETSLLAEIKDIRDELNILFGILDAQMSTLVELESSILEELRPENGSNSNSNNNNNNSSGTARRGGDGNTAYGAASVESITAETKRRARDQKRLLEVYRKDFERMDRQASSIYNSLTHLLDLKQKHSNALEARFARDHAMIAARQGQTIMTFTIVTIVFLPISFIAAFFSIQIKSWQDSLTVGYVCKYMFGIGLGISIPLILMAFTVPDIYASVHSIYAAVRHQGTRWHPRLWTVAGHSHDGGGSSDGQAGLTDRRADHDYVSRPIGTPSDMPRSSFGLNGDAAARSHHVHYAQQQQQTQLQSFWGPDGSRRSSLATGRMYGAIGSGSGWSSGGPAHRRDSGDLEKGRAVVSAVRDA</sequence>
<keyword evidence="4" id="KW-0040">ANK repeat</keyword>
<dbReference type="Pfam" id="PF12796">
    <property type="entry name" value="Ank_2"/>
    <property type="match status" value="3"/>
</dbReference>
<evidence type="ECO:0000256" key="5">
    <source>
        <dbReference type="SAM" id="MobiDB-lite"/>
    </source>
</evidence>
<accession>F0XR19</accession>
<dbReference type="PRINTS" id="PR01415">
    <property type="entry name" value="ANKYRIN"/>
</dbReference>
<dbReference type="Gene3D" id="1.25.40.20">
    <property type="entry name" value="Ankyrin repeat-containing domain"/>
    <property type="match status" value="3"/>
</dbReference>
<feature type="domain" description="Tr-type G" evidence="7">
    <location>
        <begin position="237"/>
        <end position="468"/>
    </location>
</feature>
<dbReference type="Pfam" id="PF00009">
    <property type="entry name" value="GTP_EFTU"/>
    <property type="match status" value="1"/>
</dbReference>
<dbReference type="SMART" id="SM00248">
    <property type="entry name" value="ANK"/>
    <property type="match status" value="9"/>
</dbReference>